<protein>
    <submittedName>
        <fullName evidence="1">Uncharacterized protein</fullName>
    </submittedName>
</protein>
<proteinExistence type="predicted"/>
<gene>
    <name evidence="1" type="ORF">EVOR1521_LOCUS22899</name>
</gene>
<keyword evidence="2" id="KW-1185">Reference proteome</keyword>
<name>A0AA36N9R8_9DINO</name>
<dbReference type="EMBL" id="CAUJNA010003332">
    <property type="protein sequence ID" value="CAJ1399352.1"/>
    <property type="molecule type" value="Genomic_DNA"/>
</dbReference>
<accession>A0AA36N9R8</accession>
<evidence type="ECO:0000313" key="1">
    <source>
        <dbReference type="EMBL" id="CAJ1399352.1"/>
    </source>
</evidence>
<comment type="caution">
    <text evidence="1">The sequence shown here is derived from an EMBL/GenBank/DDBJ whole genome shotgun (WGS) entry which is preliminary data.</text>
</comment>
<organism evidence="1 2">
    <name type="scientific">Effrenium voratum</name>
    <dbReference type="NCBI Taxonomy" id="2562239"/>
    <lineage>
        <taxon>Eukaryota</taxon>
        <taxon>Sar</taxon>
        <taxon>Alveolata</taxon>
        <taxon>Dinophyceae</taxon>
        <taxon>Suessiales</taxon>
        <taxon>Symbiodiniaceae</taxon>
        <taxon>Effrenium</taxon>
    </lineage>
</organism>
<reference evidence="1" key="1">
    <citation type="submission" date="2023-08" db="EMBL/GenBank/DDBJ databases">
        <authorList>
            <person name="Chen Y."/>
            <person name="Shah S."/>
            <person name="Dougan E. K."/>
            <person name="Thang M."/>
            <person name="Chan C."/>
        </authorList>
    </citation>
    <scope>NUCLEOTIDE SEQUENCE</scope>
</reference>
<dbReference type="AlphaFoldDB" id="A0AA36N9R8"/>
<evidence type="ECO:0000313" key="2">
    <source>
        <dbReference type="Proteomes" id="UP001178507"/>
    </source>
</evidence>
<dbReference type="Proteomes" id="UP001178507">
    <property type="component" value="Unassembled WGS sequence"/>
</dbReference>
<sequence length="228" mass="25672">MFCFLKGNRGRVLTIGVTSPNGSWPPSVDRDLQNSLNLNDCLQDLSKMTEGRFQRFVRSMESSTDLLTDLLTDGAFVEFKTSDFEPYQLLQLLHVQFRLCLGFPALVEEGFNPKLACALAEMLRLEFDGKLKDAKDVRGSLLLTLEQKPSESQEELWERVQSKCRPEDLPKPVKFIELKEPAKRGSVARLAKLLPFPSRNPNGSGVALRASAFLFLWLRSTSLSFTAV</sequence>